<comment type="caution">
    <text evidence="4">The sequence shown here is derived from an EMBL/GenBank/DDBJ whole genome shotgun (WGS) entry which is preliminary data.</text>
</comment>
<name>A0ABU7J959_9GAMM</name>
<evidence type="ECO:0000256" key="2">
    <source>
        <dbReference type="RuleBase" id="RU000363"/>
    </source>
</evidence>
<dbReference type="SMART" id="SM00822">
    <property type="entry name" value="PKS_KR"/>
    <property type="match status" value="1"/>
</dbReference>
<dbReference type="EMBL" id="JAUHLI010000021">
    <property type="protein sequence ID" value="MEE2003088.1"/>
    <property type="molecule type" value="Genomic_DNA"/>
</dbReference>
<gene>
    <name evidence="4" type="ORF">QWY20_16635</name>
</gene>
<proteinExistence type="inferred from homology"/>
<dbReference type="InterPro" id="IPR036291">
    <property type="entry name" value="NAD(P)-bd_dom_sf"/>
</dbReference>
<reference evidence="4 5" key="1">
    <citation type="submission" date="2023-07" db="EMBL/GenBank/DDBJ databases">
        <title>Alkalimonas sp., MEB108 novel, alkaliphilic bacterium isolated from Lonar Lake, India.</title>
        <authorList>
            <person name="Joshi A."/>
            <person name="Thite S."/>
        </authorList>
    </citation>
    <scope>NUCLEOTIDE SEQUENCE [LARGE SCALE GENOMIC DNA]</scope>
    <source>
        <strain evidence="4 5">MEB108</strain>
    </source>
</reference>
<dbReference type="InterPro" id="IPR057326">
    <property type="entry name" value="KR_dom"/>
</dbReference>
<organism evidence="4 5">
    <name type="scientific">Alkalimonas cellulosilytica</name>
    <dbReference type="NCBI Taxonomy" id="3058395"/>
    <lineage>
        <taxon>Bacteria</taxon>
        <taxon>Pseudomonadati</taxon>
        <taxon>Pseudomonadota</taxon>
        <taxon>Gammaproteobacteria</taxon>
        <taxon>Alkalimonas</taxon>
    </lineage>
</organism>
<dbReference type="SUPFAM" id="SSF51735">
    <property type="entry name" value="NAD(P)-binding Rossmann-fold domains"/>
    <property type="match status" value="1"/>
</dbReference>
<evidence type="ECO:0000313" key="5">
    <source>
        <dbReference type="Proteomes" id="UP001336314"/>
    </source>
</evidence>
<evidence type="ECO:0000259" key="3">
    <source>
        <dbReference type="SMART" id="SM00822"/>
    </source>
</evidence>
<dbReference type="Proteomes" id="UP001336314">
    <property type="component" value="Unassembled WGS sequence"/>
</dbReference>
<dbReference type="PRINTS" id="PR00080">
    <property type="entry name" value="SDRFAMILY"/>
</dbReference>
<keyword evidence="5" id="KW-1185">Reference proteome</keyword>
<dbReference type="InterPro" id="IPR052625">
    <property type="entry name" value="Chl_b_Red"/>
</dbReference>
<dbReference type="PANTHER" id="PTHR24314:SF21">
    <property type="entry name" value="CHLOROPHYLL(IDE) B REDUCTASE NYC1, CHLOROPLASTIC-RELATED"/>
    <property type="match status" value="1"/>
</dbReference>
<protein>
    <submittedName>
        <fullName evidence="4">SDR family oxidoreductase</fullName>
    </submittedName>
</protein>
<sequence length="266" mass="29032">MKNVVITGSTRGIGRGLAAEFLRQGCRVVISGRQQDAVDTAVAELEASFDSAEVIGQACDVADAGQLQQLWNFAVAQFGRVDIWINNAGISIARKPLAEQTPADLLRIVQTNLTAVLLANQLCIREMQVQQGGGQIWNMEGFGSNNATQPGMAAYGATKRAVTYLVKSLQKEVKGTAVQVNALSPGIVVTDLLLNDYDQSSEQWHKARKIFNILGDRVETVTPWLVQQMLKEGRTGRQVAWLTPAKAFARFSMAGFRKRELLPESS</sequence>
<feature type="domain" description="Ketoreductase" evidence="3">
    <location>
        <begin position="2"/>
        <end position="186"/>
    </location>
</feature>
<dbReference type="Pfam" id="PF00106">
    <property type="entry name" value="adh_short"/>
    <property type="match status" value="1"/>
</dbReference>
<accession>A0ABU7J959</accession>
<dbReference type="CDD" id="cd05233">
    <property type="entry name" value="SDR_c"/>
    <property type="match status" value="1"/>
</dbReference>
<dbReference type="PRINTS" id="PR00081">
    <property type="entry name" value="GDHRDH"/>
</dbReference>
<dbReference type="RefSeq" id="WP_330130135.1">
    <property type="nucleotide sequence ID" value="NZ_JAUHLI010000021.1"/>
</dbReference>
<evidence type="ECO:0000256" key="1">
    <source>
        <dbReference type="ARBA" id="ARBA00006484"/>
    </source>
</evidence>
<dbReference type="Gene3D" id="3.40.50.720">
    <property type="entry name" value="NAD(P)-binding Rossmann-like Domain"/>
    <property type="match status" value="1"/>
</dbReference>
<dbReference type="InterPro" id="IPR002347">
    <property type="entry name" value="SDR_fam"/>
</dbReference>
<dbReference type="PANTHER" id="PTHR24314">
    <property type="entry name" value="NON-SPECIFIC LIPID TRANSFER PROTEIN-RELATED"/>
    <property type="match status" value="1"/>
</dbReference>
<evidence type="ECO:0000313" key="4">
    <source>
        <dbReference type="EMBL" id="MEE2003088.1"/>
    </source>
</evidence>
<comment type="similarity">
    <text evidence="1 2">Belongs to the short-chain dehydrogenases/reductases (SDR) family.</text>
</comment>